<feature type="region of interest" description="Disordered" evidence="1">
    <location>
        <begin position="1"/>
        <end position="25"/>
    </location>
</feature>
<sequence>MSSANVSQHQELERRGRHLPAQISEIRRNTKINESHLTEQEADRDPRFAIFISRELSIRRHVQESRSVIRLVRRRTEYGSFRYMRTWLKDHPNFLVLAKIHQSLANFHVTEMIDLRAQLTHILEIGIPLMTEGEVLENLQLAKRMLSYLKPVVQIKSRNPKKPDRHPSNTNYSKDSTTVLDLSPQRAKDGKLVSGMEMASFRTLSSSQKGERERDVDIRLKKFLSK</sequence>
<reference evidence="4" key="3">
    <citation type="submission" date="2025-04" db="UniProtKB">
        <authorList>
            <consortium name="RefSeq"/>
        </authorList>
    </citation>
    <scope>IDENTIFICATION</scope>
    <source>
        <strain evidence="4">CBS 304.34</strain>
    </source>
</reference>
<evidence type="ECO:0000313" key="2">
    <source>
        <dbReference type="EMBL" id="KAF2803410.1"/>
    </source>
</evidence>
<feature type="region of interest" description="Disordered" evidence="1">
    <location>
        <begin position="157"/>
        <end position="194"/>
    </location>
</feature>
<dbReference type="Proteomes" id="UP000504636">
    <property type="component" value="Unplaced"/>
</dbReference>
<evidence type="ECO:0000313" key="4">
    <source>
        <dbReference type="RefSeq" id="XP_033570374.1"/>
    </source>
</evidence>
<proteinExistence type="predicted"/>
<protein>
    <submittedName>
        <fullName evidence="2 4">Uncharacterized protein</fullName>
    </submittedName>
</protein>
<evidence type="ECO:0000256" key="1">
    <source>
        <dbReference type="SAM" id="MobiDB-lite"/>
    </source>
</evidence>
<dbReference type="RefSeq" id="XP_033570374.1">
    <property type="nucleotide sequence ID" value="XM_033712986.1"/>
</dbReference>
<dbReference type="EMBL" id="MU003718">
    <property type="protein sequence ID" value="KAF2803410.1"/>
    <property type="molecule type" value="Genomic_DNA"/>
</dbReference>
<dbReference type="GeneID" id="54453879"/>
<accession>A0A6A6Y432</accession>
<reference evidence="4" key="2">
    <citation type="submission" date="2020-04" db="EMBL/GenBank/DDBJ databases">
        <authorList>
            <consortium name="NCBI Genome Project"/>
        </authorList>
    </citation>
    <scope>NUCLEOTIDE SEQUENCE</scope>
    <source>
        <strain evidence="4">CBS 304.34</strain>
    </source>
</reference>
<evidence type="ECO:0000313" key="3">
    <source>
        <dbReference type="Proteomes" id="UP000504636"/>
    </source>
</evidence>
<dbReference type="AlphaFoldDB" id="A0A6A6Y432"/>
<feature type="compositionally biased region" description="Polar residues" evidence="1">
    <location>
        <begin position="168"/>
        <end position="180"/>
    </location>
</feature>
<gene>
    <name evidence="2 4" type="ORF">BDZ99DRAFT_172463</name>
</gene>
<reference evidence="2 4" key="1">
    <citation type="journal article" date="2020" name="Stud. Mycol.">
        <title>101 Dothideomycetes genomes: a test case for predicting lifestyles and emergence of pathogens.</title>
        <authorList>
            <person name="Haridas S."/>
            <person name="Albert R."/>
            <person name="Binder M."/>
            <person name="Bloem J."/>
            <person name="Labutti K."/>
            <person name="Salamov A."/>
            <person name="Andreopoulos B."/>
            <person name="Baker S."/>
            <person name="Barry K."/>
            <person name="Bills G."/>
            <person name="Bluhm B."/>
            <person name="Cannon C."/>
            <person name="Castanera R."/>
            <person name="Culley D."/>
            <person name="Daum C."/>
            <person name="Ezra D."/>
            <person name="Gonzalez J."/>
            <person name="Henrissat B."/>
            <person name="Kuo A."/>
            <person name="Liang C."/>
            <person name="Lipzen A."/>
            <person name="Lutzoni F."/>
            <person name="Magnuson J."/>
            <person name="Mondo S."/>
            <person name="Nolan M."/>
            <person name="Ohm R."/>
            <person name="Pangilinan J."/>
            <person name="Park H.-J."/>
            <person name="Ramirez L."/>
            <person name="Alfaro M."/>
            <person name="Sun H."/>
            <person name="Tritt A."/>
            <person name="Yoshinaga Y."/>
            <person name="Zwiers L.-H."/>
            <person name="Turgeon B."/>
            <person name="Goodwin S."/>
            <person name="Spatafora J."/>
            <person name="Crous P."/>
            <person name="Grigoriev I."/>
        </authorList>
    </citation>
    <scope>NUCLEOTIDE SEQUENCE</scope>
    <source>
        <strain evidence="2 4">CBS 304.34</strain>
    </source>
</reference>
<organism evidence="2">
    <name type="scientific">Mytilinidion resinicola</name>
    <dbReference type="NCBI Taxonomy" id="574789"/>
    <lineage>
        <taxon>Eukaryota</taxon>
        <taxon>Fungi</taxon>
        <taxon>Dikarya</taxon>
        <taxon>Ascomycota</taxon>
        <taxon>Pezizomycotina</taxon>
        <taxon>Dothideomycetes</taxon>
        <taxon>Pleosporomycetidae</taxon>
        <taxon>Mytilinidiales</taxon>
        <taxon>Mytilinidiaceae</taxon>
        <taxon>Mytilinidion</taxon>
    </lineage>
</organism>
<keyword evidence="3" id="KW-1185">Reference proteome</keyword>
<name>A0A6A6Y432_9PEZI</name>